<reference evidence="11 12" key="1">
    <citation type="submission" date="2018-12" db="EMBL/GenBank/DDBJ databases">
        <title>Genome Sequence of Candidatus Viridilinea halotolerans isolated from saline sulfide-rich spring.</title>
        <authorList>
            <person name="Grouzdev D.S."/>
            <person name="Burganskaya E.I."/>
            <person name="Krutkina M.S."/>
            <person name="Sukhacheva M.V."/>
            <person name="Gorlenko V.M."/>
        </authorList>
    </citation>
    <scope>NUCLEOTIDE SEQUENCE [LARGE SCALE GENOMIC DNA]</scope>
    <source>
        <strain evidence="11">Chok-6</strain>
    </source>
</reference>
<dbReference type="InterPro" id="IPR005467">
    <property type="entry name" value="His_kinase_dom"/>
</dbReference>
<dbReference type="EMBL" id="RSAS01000019">
    <property type="protein sequence ID" value="RRR78349.1"/>
    <property type="molecule type" value="Genomic_DNA"/>
</dbReference>
<evidence type="ECO:0000259" key="10">
    <source>
        <dbReference type="PROSITE" id="PS50113"/>
    </source>
</evidence>
<evidence type="ECO:0000256" key="2">
    <source>
        <dbReference type="ARBA" id="ARBA00012438"/>
    </source>
</evidence>
<dbReference type="InterPro" id="IPR050736">
    <property type="entry name" value="Sensor_HK_Regulatory"/>
</dbReference>
<evidence type="ECO:0000256" key="6">
    <source>
        <dbReference type="ARBA" id="ARBA00023012"/>
    </source>
</evidence>
<dbReference type="PANTHER" id="PTHR43711">
    <property type="entry name" value="TWO-COMPONENT HISTIDINE KINASE"/>
    <property type="match status" value="1"/>
</dbReference>
<dbReference type="CDD" id="cd00082">
    <property type="entry name" value="HisKA"/>
    <property type="match status" value="1"/>
</dbReference>
<comment type="catalytic activity">
    <reaction evidence="1">
        <text>ATP + protein L-histidine = ADP + protein N-phospho-L-histidine.</text>
        <dbReference type="EC" id="2.7.13.3"/>
    </reaction>
</comment>
<dbReference type="SMART" id="SM00065">
    <property type="entry name" value="GAF"/>
    <property type="match status" value="1"/>
</dbReference>
<gene>
    <name evidence="11" type="ORF">EI684_00380</name>
</gene>
<keyword evidence="4" id="KW-0808">Transferase</keyword>
<dbReference type="PANTHER" id="PTHR43711:SF1">
    <property type="entry name" value="HISTIDINE KINASE 1"/>
    <property type="match status" value="1"/>
</dbReference>
<feature type="domain" description="PAC" evidence="10">
    <location>
        <begin position="244"/>
        <end position="296"/>
    </location>
</feature>
<dbReference type="NCBIfam" id="TIGR00229">
    <property type="entry name" value="sensory_box"/>
    <property type="match status" value="1"/>
</dbReference>
<evidence type="ECO:0000313" key="12">
    <source>
        <dbReference type="Proteomes" id="UP000280307"/>
    </source>
</evidence>
<evidence type="ECO:0000259" key="9">
    <source>
        <dbReference type="PROSITE" id="PS50112"/>
    </source>
</evidence>
<dbReference type="Gene3D" id="3.30.565.10">
    <property type="entry name" value="Histidine kinase-like ATPase, C-terminal domain"/>
    <property type="match status" value="1"/>
</dbReference>
<keyword evidence="5 11" id="KW-0418">Kinase</keyword>
<dbReference type="InterPro" id="IPR003594">
    <property type="entry name" value="HATPase_dom"/>
</dbReference>
<dbReference type="SMART" id="SM00387">
    <property type="entry name" value="HATPase_c"/>
    <property type="match status" value="1"/>
</dbReference>
<dbReference type="PROSITE" id="PS50112">
    <property type="entry name" value="PAS"/>
    <property type="match status" value="1"/>
</dbReference>
<evidence type="ECO:0000256" key="1">
    <source>
        <dbReference type="ARBA" id="ARBA00000085"/>
    </source>
</evidence>
<sequence>MATLDDHRLRQREYLLQISRAMTAQLDLVSVLSLVIRYAVDMTAGTSGLIALYEDEHGGELHIRASARLPREDWPAFVRLLTLTPAALATQGEVVLREVAADTGLPLRQMIALPLTLRDTPVGLIYVFRAALNVAFSADDRQVLQDFADQAAIAVSNARLYQSVLREKQRLDATIEHSADGVMIIDNRWRITTFNRTMEQLTGWSREEAVGRPCAEVLGIHNLQGVNICLNDCPLQRMPFTSNPVVEGQILNRDGREFYIQSRYAPQRGPQGQFLGALANVRDITLQKQEEELQNTFISVISHELKTPVSIIKGFAGTLRRDDAHFSVEQYRDGLHMIEEEADRLARLIQDLLDVSRLTAGGLRLEITEFALPSLVADVVRSFAPTVGAHYEFELRFPDEMPPVQGDYERCRQVVSNLVSNALKYSPEGGTIRIGGWPEGEFAVCYVNDQGIGIATEEQEAIFRRFYRVDNRLRRETQGSGLGLFLTRAIVEAHAGRIWVESQLGKGSRFVFTLPLGRHKLRD</sequence>
<dbReference type="PROSITE" id="PS50113">
    <property type="entry name" value="PAC"/>
    <property type="match status" value="1"/>
</dbReference>
<dbReference type="InterPro" id="IPR036890">
    <property type="entry name" value="HATPase_C_sf"/>
</dbReference>
<dbReference type="CDD" id="cd00130">
    <property type="entry name" value="PAS"/>
    <property type="match status" value="1"/>
</dbReference>
<feature type="domain" description="Histidine kinase" evidence="8">
    <location>
        <begin position="300"/>
        <end position="518"/>
    </location>
</feature>
<dbReference type="InterPro" id="IPR000700">
    <property type="entry name" value="PAS-assoc_C"/>
</dbReference>
<dbReference type="SMART" id="SM00388">
    <property type="entry name" value="HisKA"/>
    <property type="match status" value="1"/>
</dbReference>
<dbReference type="InterPro" id="IPR036097">
    <property type="entry name" value="HisK_dim/P_sf"/>
</dbReference>
<accession>A0A426UC53</accession>
<proteinExistence type="predicted"/>
<dbReference type="Pfam" id="PF13492">
    <property type="entry name" value="GAF_3"/>
    <property type="match status" value="1"/>
</dbReference>
<organism evidence="11 12">
    <name type="scientific">Candidatus Viridilinea halotolerans</name>
    <dbReference type="NCBI Taxonomy" id="2491704"/>
    <lineage>
        <taxon>Bacteria</taxon>
        <taxon>Bacillati</taxon>
        <taxon>Chloroflexota</taxon>
        <taxon>Chloroflexia</taxon>
        <taxon>Chloroflexales</taxon>
        <taxon>Chloroflexineae</taxon>
        <taxon>Oscillochloridaceae</taxon>
        <taxon>Candidatus Viridilinea</taxon>
    </lineage>
</organism>
<dbReference type="FunFam" id="1.10.287.130:FF:000001">
    <property type="entry name" value="Two-component sensor histidine kinase"/>
    <property type="match status" value="1"/>
</dbReference>
<keyword evidence="7" id="KW-0472">Membrane</keyword>
<dbReference type="InterPro" id="IPR029016">
    <property type="entry name" value="GAF-like_dom_sf"/>
</dbReference>
<dbReference type="SUPFAM" id="SSF47384">
    <property type="entry name" value="Homodimeric domain of signal transducing histidine kinase"/>
    <property type="match status" value="1"/>
</dbReference>
<dbReference type="PRINTS" id="PR00344">
    <property type="entry name" value="BCTRLSENSOR"/>
</dbReference>
<keyword evidence="6" id="KW-0902">Two-component regulatory system</keyword>
<dbReference type="SMART" id="SM00086">
    <property type="entry name" value="PAC"/>
    <property type="match status" value="1"/>
</dbReference>
<dbReference type="InterPro" id="IPR003661">
    <property type="entry name" value="HisK_dim/P_dom"/>
</dbReference>
<dbReference type="Pfam" id="PF00512">
    <property type="entry name" value="HisKA"/>
    <property type="match status" value="1"/>
</dbReference>
<evidence type="ECO:0000313" key="11">
    <source>
        <dbReference type="EMBL" id="RRR78349.1"/>
    </source>
</evidence>
<dbReference type="GO" id="GO:0000155">
    <property type="term" value="F:phosphorelay sensor kinase activity"/>
    <property type="evidence" value="ECO:0007669"/>
    <property type="project" value="InterPro"/>
</dbReference>
<evidence type="ECO:0000259" key="8">
    <source>
        <dbReference type="PROSITE" id="PS50109"/>
    </source>
</evidence>
<dbReference type="SUPFAM" id="SSF55785">
    <property type="entry name" value="PYP-like sensor domain (PAS domain)"/>
    <property type="match status" value="1"/>
</dbReference>
<dbReference type="Pfam" id="PF02518">
    <property type="entry name" value="HATPase_c"/>
    <property type="match status" value="1"/>
</dbReference>
<name>A0A426UC53_9CHLR</name>
<feature type="domain" description="PAS" evidence="9">
    <location>
        <begin position="167"/>
        <end position="212"/>
    </location>
</feature>
<dbReference type="InterPro" id="IPR003018">
    <property type="entry name" value="GAF"/>
</dbReference>
<dbReference type="SUPFAM" id="SSF55874">
    <property type="entry name" value="ATPase domain of HSP90 chaperone/DNA topoisomerase II/histidine kinase"/>
    <property type="match status" value="1"/>
</dbReference>
<protein>
    <recommendedName>
        <fullName evidence="2">histidine kinase</fullName>
        <ecNumber evidence="2">2.7.13.3</ecNumber>
    </recommendedName>
</protein>
<dbReference type="SMART" id="SM00091">
    <property type="entry name" value="PAS"/>
    <property type="match status" value="1"/>
</dbReference>
<dbReference type="InterPro" id="IPR000014">
    <property type="entry name" value="PAS"/>
</dbReference>
<dbReference type="Gene3D" id="3.30.450.20">
    <property type="entry name" value="PAS domain"/>
    <property type="match status" value="1"/>
</dbReference>
<dbReference type="Pfam" id="PF00989">
    <property type="entry name" value="PAS"/>
    <property type="match status" value="1"/>
</dbReference>
<dbReference type="InterPro" id="IPR035965">
    <property type="entry name" value="PAS-like_dom_sf"/>
</dbReference>
<dbReference type="SUPFAM" id="SSF55781">
    <property type="entry name" value="GAF domain-like"/>
    <property type="match status" value="1"/>
</dbReference>
<dbReference type="PROSITE" id="PS50109">
    <property type="entry name" value="HIS_KIN"/>
    <property type="match status" value="1"/>
</dbReference>
<dbReference type="InterPro" id="IPR004358">
    <property type="entry name" value="Sig_transdc_His_kin-like_C"/>
</dbReference>
<dbReference type="Proteomes" id="UP000280307">
    <property type="component" value="Unassembled WGS sequence"/>
</dbReference>
<evidence type="ECO:0000256" key="5">
    <source>
        <dbReference type="ARBA" id="ARBA00022777"/>
    </source>
</evidence>
<dbReference type="Gene3D" id="1.10.287.130">
    <property type="match status" value="1"/>
</dbReference>
<dbReference type="InterPro" id="IPR001610">
    <property type="entry name" value="PAC"/>
</dbReference>
<comment type="caution">
    <text evidence="11">The sequence shown here is derived from an EMBL/GenBank/DDBJ whole genome shotgun (WGS) entry which is preliminary data.</text>
</comment>
<dbReference type="FunFam" id="3.30.565.10:FF:000006">
    <property type="entry name" value="Sensor histidine kinase WalK"/>
    <property type="match status" value="1"/>
</dbReference>
<dbReference type="AlphaFoldDB" id="A0A426UC53"/>
<dbReference type="InterPro" id="IPR013767">
    <property type="entry name" value="PAS_fold"/>
</dbReference>
<dbReference type="EC" id="2.7.13.3" evidence="2"/>
<evidence type="ECO:0000256" key="4">
    <source>
        <dbReference type="ARBA" id="ARBA00022679"/>
    </source>
</evidence>
<dbReference type="GO" id="GO:0006355">
    <property type="term" value="P:regulation of DNA-templated transcription"/>
    <property type="evidence" value="ECO:0007669"/>
    <property type="project" value="InterPro"/>
</dbReference>
<evidence type="ECO:0000256" key="3">
    <source>
        <dbReference type="ARBA" id="ARBA00022553"/>
    </source>
</evidence>
<keyword evidence="3" id="KW-0597">Phosphoprotein</keyword>
<evidence type="ECO:0000256" key="7">
    <source>
        <dbReference type="ARBA" id="ARBA00023136"/>
    </source>
</evidence>
<dbReference type="Gene3D" id="3.30.450.40">
    <property type="match status" value="1"/>
</dbReference>